<feature type="chain" id="PRO_5046155671" description="Secreted protein" evidence="2">
    <location>
        <begin position="33"/>
        <end position="65"/>
    </location>
</feature>
<evidence type="ECO:0000256" key="1">
    <source>
        <dbReference type="SAM" id="MobiDB-lite"/>
    </source>
</evidence>
<evidence type="ECO:0008006" key="5">
    <source>
        <dbReference type="Google" id="ProtNLM"/>
    </source>
</evidence>
<dbReference type="EMBL" id="JASZZN010000009">
    <property type="protein sequence ID" value="MDM4016513.1"/>
    <property type="molecule type" value="Genomic_DNA"/>
</dbReference>
<keyword evidence="4" id="KW-1185">Reference proteome</keyword>
<reference evidence="3 4" key="1">
    <citation type="submission" date="2023-06" db="EMBL/GenBank/DDBJ databases">
        <title>Roseiconus lacunae JC819 isolated from Gulf of Mannar region, Tamil Nadu.</title>
        <authorList>
            <person name="Pk S."/>
            <person name="Ch S."/>
            <person name="Ch V.R."/>
        </authorList>
    </citation>
    <scope>NUCLEOTIDE SEQUENCE [LARGE SCALE GENOMIC DNA]</scope>
    <source>
        <strain evidence="3 4">JC819</strain>
    </source>
</reference>
<comment type="caution">
    <text evidence="3">The sequence shown here is derived from an EMBL/GenBank/DDBJ whole genome shotgun (WGS) entry which is preliminary data.</text>
</comment>
<dbReference type="Proteomes" id="UP001239462">
    <property type="component" value="Unassembled WGS sequence"/>
</dbReference>
<evidence type="ECO:0000313" key="4">
    <source>
        <dbReference type="Proteomes" id="UP001239462"/>
    </source>
</evidence>
<feature type="region of interest" description="Disordered" evidence="1">
    <location>
        <begin position="44"/>
        <end position="65"/>
    </location>
</feature>
<keyword evidence="2" id="KW-0732">Signal</keyword>
<name>A0ABT7PJ43_9BACT</name>
<sequence length="65" mass="7127">MTTINQFCRLFFSAICVFGILTLSGCSGGSQAVSTETDEIEQYLEDHPELKEPKPEVDNSVLTGE</sequence>
<evidence type="ECO:0000256" key="2">
    <source>
        <dbReference type="SAM" id="SignalP"/>
    </source>
</evidence>
<feature type="signal peptide" evidence="2">
    <location>
        <begin position="1"/>
        <end position="32"/>
    </location>
</feature>
<proteinExistence type="predicted"/>
<dbReference type="RefSeq" id="WP_289164157.1">
    <property type="nucleotide sequence ID" value="NZ_JASZZN010000009.1"/>
</dbReference>
<protein>
    <recommendedName>
        <fullName evidence="5">Secreted protein</fullName>
    </recommendedName>
</protein>
<accession>A0ABT7PJ43</accession>
<organism evidence="3 4">
    <name type="scientific">Roseiconus lacunae</name>
    <dbReference type="NCBI Taxonomy" id="2605694"/>
    <lineage>
        <taxon>Bacteria</taxon>
        <taxon>Pseudomonadati</taxon>
        <taxon>Planctomycetota</taxon>
        <taxon>Planctomycetia</taxon>
        <taxon>Pirellulales</taxon>
        <taxon>Pirellulaceae</taxon>
        <taxon>Roseiconus</taxon>
    </lineage>
</organism>
<gene>
    <name evidence="3" type="ORF">QTN89_13800</name>
</gene>
<feature type="compositionally biased region" description="Basic and acidic residues" evidence="1">
    <location>
        <begin position="44"/>
        <end position="57"/>
    </location>
</feature>
<evidence type="ECO:0000313" key="3">
    <source>
        <dbReference type="EMBL" id="MDM4016513.1"/>
    </source>
</evidence>